<sequence length="132" mass="14838">MMAVWWREDAAPAAASPSYSLRTHARLRVQDARSPTPTLGLTLLANAGHAYDHAPSPRYTLSFTTGFLDWGKSPMQLAMTYKIVWNVRSYYFHRPLEFPVPRTANANANANTNILNNHDSDSPWNANPVPRN</sequence>
<dbReference type="EMBL" id="MU155172">
    <property type="protein sequence ID" value="KAF9481953.1"/>
    <property type="molecule type" value="Genomic_DNA"/>
</dbReference>
<keyword evidence="3" id="KW-1185">Reference proteome</keyword>
<accession>A0A9P5Z5T5</accession>
<evidence type="ECO:0000313" key="2">
    <source>
        <dbReference type="EMBL" id="KAF9481953.1"/>
    </source>
</evidence>
<dbReference type="AlphaFoldDB" id="A0A9P5Z5T5"/>
<gene>
    <name evidence="2" type="ORF">BDN70DRAFT_971819</name>
</gene>
<evidence type="ECO:0000256" key="1">
    <source>
        <dbReference type="SAM" id="MobiDB-lite"/>
    </source>
</evidence>
<reference evidence="2" key="1">
    <citation type="submission" date="2020-11" db="EMBL/GenBank/DDBJ databases">
        <authorList>
            <consortium name="DOE Joint Genome Institute"/>
            <person name="Ahrendt S."/>
            <person name="Riley R."/>
            <person name="Andreopoulos W."/>
            <person name="Labutti K."/>
            <person name="Pangilinan J."/>
            <person name="Ruiz-Duenas F.J."/>
            <person name="Barrasa J.M."/>
            <person name="Sanchez-Garcia M."/>
            <person name="Camarero S."/>
            <person name="Miyauchi S."/>
            <person name="Serrano A."/>
            <person name="Linde D."/>
            <person name="Babiker R."/>
            <person name="Drula E."/>
            <person name="Ayuso-Fernandez I."/>
            <person name="Pacheco R."/>
            <person name="Padilla G."/>
            <person name="Ferreira P."/>
            <person name="Barriuso J."/>
            <person name="Kellner H."/>
            <person name="Castanera R."/>
            <person name="Alfaro M."/>
            <person name="Ramirez L."/>
            <person name="Pisabarro A.G."/>
            <person name="Kuo A."/>
            <person name="Tritt A."/>
            <person name="Lipzen A."/>
            <person name="He G."/>
            <person name="Yan M."/>
            <person name="Ng V."/>
            <person name="Cullen D."/>
            <person name="Martin F."/>
            <person name="Rosso M.-N."/>
            <person name="Henrissat B."/>
            <person name="Hibbett D."/>
            <person name="Martinez A.T."/>
            <person name="Grigoriev I.V."/>
        </authorList>
    </citation>
    <scope>NUCLEOTIDE SEQUENCE</scope>
    <source>
        <strain evidence="2">CIRM-BRFM 674</strain>
    </source>
</reference>
<dbReference type="Proteomes" id="UP000807469">
    <property type="component" value="Unassembled WGS sequence"/>
</dbReference>
<feature type="region of interest" description="Disordered" evidence="1">
    <location>
        <begin position="111"/>
        <end position="132"/>
    </location>
</feature>
<protein>
    <submittedName>
        <fullName evidence="2">Uncharacterized protein</fullName>
    </submittedName>
</protein>
<name>A0A9P5Z5T5_9AGAR</name>
<comment type="caution">
    <text evidence="2">The sequence shown here is derived from an EMBL/GenBank/DDBJ whole genome shotgun (WGS) entry which is preliminary data.</text>
</comment>
<evidence type="ECO:0000313" key="3">
    <source>
        <dbReference type="Proteomes" id="UP000807469"/>
    </source>
</evidence>
<proteinExistence type="predicted"/>
<organism evidence="2 3">
    <name type="scientific">Pholiota conissans</name>
    <dbReference type="NCBI Taxonomy" id="109636"/>
    <lineage>
        <taxon>Eukaryota</taxon>
        <taxon>Fungi</taxon>
        <taxon>Dikarya</taxon>
        <taxon>Basidiomycota</taxon>
        <taxon>Agaricomycotina</taxon>
        <taxon>Agaricomycetes</taxon>
        <taxon>Agaricomycetidae</taxon>
        <taxon>Agaricales</taxon>
        <taxon>Agaricineae</taxon>
        <taxon>Strophariaceae</taxon>
        <taxon>Pholiota</taxon>
    </lineage>
</organism>